<evidence type="ECO:0000256" key="2">
    <source>
        <dbReference type="SAM" id="MobiDB-lite"/>
    </source>
</evidence>
<evidence type="ECO:0000256" key="1">
    <source>
        <dbReference type="ARBA" id="ARBA00022801"/>
    </source>
</evidence>
<keyword evidence="6" id="KW-1185">Reference proteome</keyword>
<dbReference type="GO" id="GO:0006281">
    <property type="term" value="P:DNA repair"/>
    <property type="evidence" value="ECO:0007669"/>
    <property type="project" value="TreeGrafter"/>
</dbReference>
<dbReference type="Pfam" id="PF00176">
    <property type="entry name" value="SNF2-rel_dom"/>
    <property type="match status" value="1"/>
</dbReference>
<gene>
    <name evidence="5" type="ORF">GCM10011519_14010</name>
</gene>
<accession>A0A917BHK0</accession>
<dbReference type="Proteomes" id="UP000649179">
    <property type="component" value="Unassembled WGS sequence"/>
</dbReference>
<organism evidence="5 6">
    <name type="scientific">Marmoricola endophyticus</name>
    <dbReference type="NCBI Taxonomy" id="2040280"/>
    <lineage>
        <taxon>Bacteria</taxon>
        <taxon>Bacillati</taxon>
        <taxon>Actinomycetota</taxon>
        <taxon>Actinomycetes</taxon>
        <taxon>Propionibacteriales</taxon>
        <taxon>Nocardioidaceae</taxon>
        <taxon>Marmoricola</taxon>
    </lineage>
</organism>
<dbReference type="InterPro" id="IPR038718">
    <property type="entry name" value="SNF2-like_sf"/>
</dbReference>
<reference evidence="5" key="2">
    <citation type="submission" date="2020-09" db="EMBL/GenBank/DDBJ databases">
        <authorList>
            <person name="Sun Q."/>
            <person name="Zhou Y."/>
        </authorList>
    </citation>
    <scope>NUCLEOTIDE SEQUENCE</scope>
    <source>
        <strain evidence="5">CGMCC 1.16067</strain>
    </source>
</reference>
<dbReference type="InterPro" id="IPR049730">
    <property type="entry name" value="SNF2/RAD54-like_C"/>
</dbReference>
<comment type="caution">
    <text evidence="5">The sequence shown here is derived from an EMBL/GenBank/DDBJ whole genome shotgun (WGS) entry which is preliminary data.</text>
</comment>
<evidence type="ECO:0008006" key="7">
    <source>
        <dbReference type="Google" id="ProtNLM"/>
    </source>
</evidence>
<reference evidence="5" key="1">
    <citation type="journal article" date="2014" name="Int. J. Syst. Evol. Microbiol.">
        <title>Complete genome sequence of Corynebacterium casei LMG S-19264T (=DSM 44701T), isolated from a smear-ripened cheese.</title>
        <authorList>
            <consortium name="US DOE Joint Genome Institute (JGI-PGF)"/>
            <person name="Walter F."/>
            <person name="Albersmeier A."/>
            <person name="Kalinowski J."/>
            <person name="Ruckert C."/>
        </authorList>
    </citation>
    <scope>NUCLEOTIDE SEQUENCE</scope>
    <source>
        <strain evidence="5">CGMCC 1.16067</strain>
    </source>
</reference>
<dbReference type="SMART" id="SM00490">
    <property type="entry name" value="HELICc"/>
    <property type="match status" value="1"/>
</dbReference>
<dbReference type="GO" id="GO:0031297">
    <property type="term" value="P:replication fork processing"/>
    <property type="evidence" value="ECO:0007669"/>
    <property type="project" value="TreeGrafter"/>
</dbReference>
<dbReference type="Gene3D" id="3.40.50.10810">
    <property type="entry name" value="Tandem AAA-ATPase domain"/>
    <property type="match status" value="1"/>
</dbReference>
<dbReference type="SUPFAM" id="SSF52540">
    <property type="entry name" value="P-loop containing nucleoside triphosphate hydrolases"/>
    <property type="match status" value="2"/>
</dbReference>
<dbReference type="InterPro" id="IPR001650">
    <property type="entry name" value="Helicase_C-like"/>
</dbReference>
<dbReference type="PANTHER" id="PTHR45766">
    <property type="entry name" value="DNA ANNEALING HELICASE AND ENDONUCLEASE ZRANB3 FAMILY MEMBER"/>
    <property type="match status" value="1"/>
</dbReference>
<evidence type="ECO:0000259" key="4">
    <source>
        <dbReference type="PROSITE" id="PS51194"/>
    </source>
</evidence>
<dbReference type="CDD" id="cd18793">
    <property type="entry name" value="SF2_C_SNF"/>
    <property type="match status" value="1"/>
</dbReference>
<dbReference type="PROSITE" id="PS51194">
    <property type="entry name" value="HELICASE_CTER"/>
    <property type="match status" value="1"/>
</dbReference>
<dbReference type="CDD" id="cd17919">
    <property type="entry name" value="DEXHc_Snf"/>
    <property type="match status" value="1"/>
</dbReference>
<dbReference type="GO" id="GO:0016787">
    <property type="term" value="F:hydrolase activity"/>
    <property type="evidence" value="ECO:0007669"/>
    <property type="project" value="UniProtKB-KW"/>
</dbReference>
<dbReference type="SMART" id="SM00487">
    <property type="entry name" value="DEXDc"/>
    <property type="match status" value="1"/>
</dbReference>
<dbReference type="EMBL" id="BMKQ01000001">
    <property type="protein sequence ID" value="GGF41410.1"/>
    <property type="molecule type" value="Genomic_DNA"/>
</dbReference>
<keyword evidence="1" id="KW-0378">Hydrolase</keyword>
<sequence length="720" mass="78467">MWNQETPLARRDQRRSGGNRSAARKRPLDNEGIIPVLARAVREVESSAQRGPVKPANRTKYQAVALLVREERARVKADEDSTTAHRDEQLKRLDGIGTILAKTATRDPSLFTLLGDGASVSDATKALKAEMEEAGGIEPVPVENPAENGTSDGVTTQHVVRRVVPASVRARQLANPFLTPDFSHAPVRPNGLHRLATWELLGPLFRSFEEGGGAASCMDLPEPISLAAPGGRELMPHQGRVIAAAAKGHRTFLLADEPGLGKTAQSLLAAEAADAFPLLVVVPNVVKTNWAREAELWTPHRPATVIHGDGADVDGFADIVIVNYEVLDRHVGWLGEFGFRGMVVDEAHFIKNKTSQRSQHVLHLAERIRARSGRPLMLALTGTPLINDIEDFRAIWQFLGWIDDKRPTVELMNALEDNGYTPADRGFYPAARHSVVEQGIVRRRKVDVAADIPARRVADLPVELDDEAGRSIRAAEKELARRLLKRYDAAVAARAEHSGTAPTQGIDPELVRRVAGWEREDSSGTSEENVFGLLRRIGRAKAGLAADYTAQLARSVGKVVFFAKHIDVMDAAEEMFRERGIGYASVRGDQTSKVRQQQIDAFTNDPEVKIAVCSLTAAGVGLNLQVASDVVLAELSWTDAEQTQAIDRVHRIGQDQPVTAWRLIAAQTIDTRIAELIDAKAGLAARALDGADEDTGSSADIQLEAMVSLLTGALERRTRR</sequence>
<dbReference type="InterPro" id="IPR014001">
    <property type="entry name" value="Helicase_ATP-bd"/>
</dbReference>
<name>A0A917BHK0_9ACTN</name>
<feature type="region of interest" description="Disordered" evidence="2">
    <location>
        <begin position="1"/>
        <end position="29"/>
    </location>
</feature>
<evidence type="ECO:0000259" key="3">
    <source>
        <dbReference type="PROSITE" id="PS51192"/>
    </source>
</evidence>
<dbReference type="GO" id="GO:0005524">
    <property type="term" value="F:ATP binding"/>
    <property type="evidence" value="ECO:0007669"/>
    <property type="project" value="InterPro"/>
</dbReference>
<feature type="domain" description="Helicase C-terminal" evidence="4">
    <location>
        <begin position="548"/>
        <end position="696"/>
    </location>
</feature>
<dbReference type="Gene3D" id="3.40.50.300">
    <property type="entry name" value="P-loop containing nucleotide triphosphate hydrolases"/>
    <property type="match status" value="1"/>
</dbReference>
<proteinExistence type="predicted"/>
<protein>
    <recommendedName>
        <fullName evidence="7">DEAD/DEAH box helicase</fullName>
    </recommendedName>
</protein>
<dbReference type="Pfam" id="PF00271">
    <property type="entry name" value="Helicase_C"/>
    <property type="match status" value="1"/>
</dbReference>
<dbReference type="PANTHER" id="PTHR45766:SF6">
    <property type="entry name" value="SWI_SNF-RELATED MATRIX-ASSOCIATED ACTIN-DEPENDENT REGULATOR OF CHROMATIN SUBFAMILY A-LIKE PROTEIN 1"/>
    <property type="match status" value="1"/>
</dbReference>
<dbReference type="AlphaFoldDB" id="A0A917BHK0"/>
<feature type="domain" description="Helicase ATP-binding" evidence="3">
    <location>
        <begin position="243"/>
        <end position="402"/>
    </location>
</feature>
<evidence type="ECO:0000313" key="5">
    <source>
        <dbReference type="EMBL" id="GGF41410.1"/>
    </source>
</evidence>
<dbReference type="InterPro" id="IPR027417">
    <property type="entry name" value="P-loop_NTPase"/>
</dbReference>
<dbReference type="InterPro" id="IPR000330">
    <property type="entry name" value="SNF2_N"/>
</dbReference>
<evidence type="ECO:0000313" key="6">
    <source>
        <dbReference type="Proteomes" id="UP000649179"/>
    </source>
</evidence>
<dbReference type="PROSITE" id="PS51192">
    <property type="entry name" value="HELICASE_ATP_BIND_1"/>
    <property type="match status" value="1"/>
</dbReference>